<dbReference type="EMBL" id="BMAW01131972">
    <property type="protein sequence ID" value="GFU41568.1"/>
    <property type="molecule type" value="Genomic_DNA"/>
</dbReference>
<accession>A0A8X6QSQ2</accession>
<sequence>MLVMNEVTHLKPLKCLCNSSIRTVLHKLPVYIIETGSSSVTSVLLTLYNLQNRFVKWFNYSCLSQGSRWKGRYLIKAIFEKKIPYLLYLAKTEISSKLSNNTHSALSPHGFGISCERNEQAFEI</sequence>
<comment type="caution">
    <text evidence="1">The sequence shown here is derived from an EMBL/GenBank/DDBJ whole genome shotgun (WGS) entry which is preliminary data.</text>
</comment>
<gene>
    <name evidence="1" type="ORF">NPIL_284681</name>
</gene>
<proteinExistence type="predicted"/>
<dbReference type="Proteomes" id="UP000887013">
    <property type="component" value="Unassembled WGS sequence"/>
</dbReference>
<name>A0A8X6QSQ2_NEPPI</name>
<dbReference type="AlphaFoldDB" id="A0A8X6QSQ2"/>
<keyword evidence="2" id="KW-1185">Reference proteome</keyword>
<evidence type="ECO:0000313" key="1">
    <source>
        <dbReference type="EMBL" id="GFU41568.1"/>
    </source>
</evidence>
<protein>
    <submittedName>
        <fullName evidence="1">Uncharacterized protein</fullName>
    </submittedName>
</protein>
<organism evidence="1 2">
    <name type="scientific">Nephila pilipes</name>
    <name type="common">Giant wood spider</name>
    <name type="synonym">Nephila maculata</name>
    <dbReference type="NCBI Taxonomy" id="299642"/>
    <lineage>
        <taxon>Eukaryota</taxon>
        <taxon>Metazoa</taxon>
        <taxon>Ecdysozoa</taxon>
        <taxon>Arthropoda</taxon>
        <taxon>Chelicerata</taxon>
        <taxon>Arachnida</taxon>
        <taxon>Araneae</taxon>
        <taxon>Araneomorphae</taxon>
        <taxon>Entelegynae</taxon>
        <taxon>Araneoidea</taxon>
        <taxon>Nephilidae</taxon>
        <taxon>Nephila</taxon>
    </lineage>
</organism>
<evidence type="ECO:0000313" key="2">
    <source>
        <dbReference type="Proteomes" id="UP000887013"/>
    </source>
</evidence>
<reference evidence="1" key="1">
    <citation type="submission" date="2020-08" db="EMBL/GenBank/DDBJ databases">
        <title>Multicomponent nature underlies the extraordinary mechanical properties of spider dragline silk.</title>
        <authorList>
            <person name="Kono N."/>
            <person name="Nakamura H."/>
            <person name="Mori M."/>
            <person name="Yoshida Y."/>
            <person name="Ohtoshi R."/>
            <person name="Malay A.D."/>
            <person name="Moran D.A.P."/>
            <person name="Tomita M."/>
            <person name="Numata K."/>
            <person name="Arakawa K."/>
        </authorList>
    </citation>
    <scope>NUCLEOTIDE SEQUENCE</scope>
</reference>